<gene>
    <name evidence="1" type="ORF">EVAR_64598_1</name>
</gene>
<evidence type="ECO:0000313" key="2">
    <source>
        <dbReference type="Proteomes" id="UP000299102"/>
    </source>
</evidence>
<evidence type="ECO:0000313" key="1">
    <source>
        <dbReference type="EMBL" id="GBP82710.1"/>
    </source>
</evidence>
<dbReference type="Proteomes" id="UP000299102">
    <property type="component" value="Unassembled WGS sequence"/>
</dbReference>
<organism evidence="1 2">
    <name type="scientific">Eumeta variegata</name>
    <name type="common">Bagworm moth</name>
    <name type="synonym">Eumeta japonica</name>
    <dbReference type="NCBI Taxonomy" id="151549"/>
    <lineage>
        <taxon>Eukaryota</taxon>
        <taxon>Metazoa</taxon>
        <taxon>Ecdysozoa</taxon>
        <taxon>Arthropoda</taxon>
        <taxon>Hexapoda</taxon>
        <taxon>Insecta</taxon>
        <taxon>Pterygota</taxon>
        <taxon>Neoptera</taxon>
        <taxon>Endopterygota</taxon>
        <taxon>Lepidoptera</taxon>
        <taxon>Glossata</taxon>
        <taxon>Ditrysia</taxon>
        <taxon>Tineoidea</taxon>
        <taxon>Psychidae</taxon>
        <taxon>Oiketicinae</taxon>
        <taxon>Eumeta</taxon>
    </lineage>
</organism>
<comment type="caution">
    <text evidence="1">The sequence shown here is derived from an EMBL/GenBank/DDBJ whole genome shotgun (WGS) entry which is preliminary data.</text>
</comment>
<sequence length="84" mass="10011">MCVFEHVFVSVGVCERWRECAWARGRECMWARVRVGTWARVRVASGDQRSSDLRYDEDRCERVNYLAIRTIFFTSLFPMWGGQR</sequence>
<proteinExistence type="predicted"/>
<dbReference type="AlphaFoldDB" id="A0A4C1Z4Y7"/>
<reference evidence="1 2" key="1">
    <citation type="journal article" date="2019" name="Commun. Biol.">
        <title>The bagworm genome reveals a unique fibroin gene that provides high tensile strength.</title>
        <authorList>
            <person name="Kono N."/>
            <person name="Nakamura H."/>
            <person name="Ohtoshi R."/>
            <person name="Tomita M."/>
            <person name="Numata K."/>
            <person name="Arakawa K."/>
        </authorList>
    </citation>
    <scope>NUCLEOTIDE SEQUENCE [LARGE SCALE GENOMIC DNA]</scope>
</reference>
<keyword evidence="2" id="KW-1185">Reference proteome</keyword>
<dbReference type="EMBL" id="BGZK01001581">
    <property type="protein sequence ID" value="GBP82710.1"/>
    <property type="molecule type" value="Genomic_DNA"/>
</dbReference>
<protein>
    <submittedName>
        <fullName evidence="1">Uncharacterized protein</fullName>
    </submittedName>
</protein>
<accession>A0A4C1Z4Y7</accession>
<name>A0A4C1Z4Y7_EUMVA</name>